<dbReference type="CDD" id="cd19481">
    <property type="entry name" value="RecA-like_protease"/>
    <property type="match status" value="1"/>
</dbReference>
<dbReference type="GO" id="GO:0004222">
    <property type="term" value="F:metalloendopeptidase activity"/>
    <property type="evidence" value="ECO:0007669"/>
    <property type="project" value="InterPro"/>
</dbReference>
<accession>A0A1H8NE77</accession>
<dbReference type="AlphaFoldDB" id="A0A1H8NE77"/>
<proteinExistence type="predicted"/>
<dbReference type="InterPro" id="IPR003593">
    <property type="entry name" value="AAA+_ATPase"/>
</dbReference>
<dbReference type="Pfam" id="PF01434">
    <property type="entry name" value="Peptidase_M41"/>
    <property type="match status" value="1"/>
</dbReference>
<dbReference type="GO" id="GO:0004176">
    <property type="term" value="F:ATP-dependent peptidase activity"/>
    <property type="evidence" value="ECO:0007669"/>
    <property type="project" value="InterPro"/>
</dbReference>
<sequence>MLQCLPFSVKDHPDWIGYAHALIARQRDILQEEEAEIRTLAAERKQPAQPELDWPPDSREPRDSTERDKEVVADHAQGDATATVAAIKRRSRRPLSLARLLMLLRLASVFGSADAFEKHLRAHPVTVLRGFATGDVSDVVRIIGDLMVPEQWECLSRADFQSYAPPAFVLLHPEVRHDKIEPASLVTYAERIAEVMDTGLPLMLLIPDDVILPEELRPILPEPITLALLSPAILLLALDTCYPDAGVLTDRSLADRLPADQAIARLTPLALRLAFAAQGIEEAITRLAQAAPKAEASVPHLDRIADDNPALPAARRIVADLRDWQAGEVAWSELTRSLLLYGPPGTGKTWLAQAMAASAGIGHVSGSFAEWQAAGHLGHMLDAMRKTFARAFAAAPAILTIDEIDAVGSRSDSDDHARNYRVQVVNAFLEQMDAISRKEGLIVIGTCNNPQRIDPAILRAGRFDLHIEVGRPGPDALAQILRGKLGDGFDPGGIADLARAASGCTPAQIDAAVRMARSLCRAERRNLRLDDIRIALALPPQHDGLDWRIALHEAGHAVVCSALKLGEITRITLTPQGGEIARKLPHHQTLLADMEDEIAYTLAGRAAERLVLGDASAGAGGGEESDLAIATRIAIMIETHFGLGSQGPIWSGTQEIGRLDAATQKLVRARLRDSEVRAATILRQHQAQLIAMAQELQQKRHLSSDDLRRHDLGGRGTEFAHMPQERRAAAPPLVEGPVAEPDSD</sequence>
<keyword evidence="3" id="KW-0378">Hydrolase</keyword>
<dbReference type="SUPFAM" id="SSF140990">
    <property type="entry name" value="FtsH protease domain-like"/>
    <property type="match status" value="1"/>
</dbReference>
<dbReference type="SUPFAM" id="SSF52540">
    <property type="entry name" value="P-loop containing nucleoside triphosphate hydrolases"/>
    <property type="match status" value="1"/>
</dbReference>
<feature type="region of interest" description="Disordered" evidence="1">
    <location>
        <begin position="38"/>
        <end position="75"/>
    </location>
</feature>
<feature type="domain" description="AAA+ ATPase" evidence="2">
    <location>
        <begin position="334"/>
        <end position="473"/>
    </location>
</feature>
<name>A0A1H8NE77_9RHOB</name>
<reference evidence="3 4" key="1">
    <citation type="submission" date="2016-10" db="EMBL/GenBank/DDBJ databases">
        <authorList>
            <person name="de Groot N.N."/>
        </authorList>
    </citation>
    <scope>NUCLEOTIDE SEQUENCE [LARGE SCALE GENOMIC DNA]</scope>
    <source>
        <strain evidence="3 4">DSM 8512</strain>
    </source>
</reference>
<dbReference type="Proteomes" id="UP000199054">
    <property type="component" value="Unassembled WGS sequence"/>
</dbReference>
<keyword evidence="4" id="KW-1185">Reference proteome</keyword>
<dbReference type="GO" id="GO:0005524">
    <property type="term" value="F:ATP binding"/>
    <property type="evidence" value="ECO:0007669"/>
    <property type="project" value="InterPro"/>
</dbReference>
<dbReference type="InterPro" id="IPR003959">
    <property type="entry name" value="ATPase_AAA_core"/>
</dbReference>
<dbReference type="GO" id="GO:0005886">
    <property type="term" value="C:plasma membrane"/>
    <property type="evidence" value="ECO:0007669"/>
    <property type="project" value="TreeGrafter"/>
</dbReference>
<feature type="compositionally biased region" description="Basic and acidic residues" evidence="1">
    <location>
        <begin position="56"/>
        <end position="75"/>
    </location>
</feature>
<dbReference type="Gene3D" id="1.10.8.60">
    <property type="match status" value="1"/>
</dbReference>
<feature type="region of interest" description="Disordered" evidence="1">
    <location>
        <begin position="701"/>
        <end position="744"/>
    </location>
</feature>
<evidence type="ECO:0000256" key="1">
    <source>
        <dbReference type="SAM" id="MobiDB-lite"/>
    </source>
</evidence>
<dbReference type="GO" id="GO:0030163">
    <property type="term" value="P:protein catabolic process"/>
    <property type="evidence" value="ECO:0007669"/>
    <property type="project" value="TreeGrafter"/>
</dbReference>
<dbReference type="PRINTS" id="PR00830">
    <property type="entry name" value="ENDOLAPTASE"/>
</dbReference>
<dbReference type="Gene3D" id="1.20.58.760">
    <property type="entry name" value="Peptidase M41"/>
    <property type="match status" value="1"/>
</dbReference>
<keyword evidence="3" id="KW-0645">Protease</keyword>
<evidence type="ECO:0000313" key="3">
    <source>
        <dbReference type="EMBL" id="SEO27897.1"/>
    </source>
</evidence>
<dbReference type="EMBL" id="FODE01000058">
    <property type="protein sequence ID" value="SEO27897.1"/>
    <property type="molecule type" value="Genomic_DNA"/>
</dbReference>
<dbReference type="SMART" id="SM00382">
    <property type="entry name" value="AAA"/>
    <property type="match status" value="1"/>
</dbReference>
<protein>
    <submittedName>
        <fullName evidence="3">ATP-dependent Zn proteases</fullName>
    </submittedName>
</protein>
<dbReference type="InterPro" id="IPR037219">
    <property type="entry name" value="Peptidase_M41-like"/>
</dbReference>
<dbReference type="PANTHER" id="PTHR23076">
    <property type="entry name" value="METALLOPROTEASE M41 FTSH"/>
    <property type="match status" value="1"/>
</dbReference>
<dbReference type="GO" id="GO:0016887">
    <property type="term" value="F:ATP hydrolysis activity"/>
    <property type="evidence" value="ECO:0007669"/>
    <property type="project" value="InterPro"/>
</dbReference>
<organism evidence="3 4">
    <name type="scientific">Paracoccus alcaliphilus</name>
    <dbReference type="NCBI Taxonomy" id="34002"/>
    <lineage>
        <taxon>Bacteria</taxon>
        <taxon>Pseudomonadati</taxon>
        <taxon>Pseudomonadota</taxon>
        <taxon>Alphaproteobacteria</taxon>
        <taxon>Rhodobacterales</taxon>
        <taxon>Paracoccaceae</taxon>
        <taxon>Paracoccus</taxon>
    </lineage>
</organism>
<dbReference type="STRING" id="34002.SAMN04489859_10585"/>
<evidence type="ECO:0000259" key="2">
    <source>
        <dbReference type="SMART" id="SM00382"/>
    </source>
</evidence>
<dbReference type="Gene3D" id="3.40.50.300">
    <property type="entry name" value="P-loop containing nucleotide triphosphate hydrolases"/>
    <property type="match status" value="1"/>
</dbReference>
<dbReference type="PANTHER" id="PTHR23076:SF97">
    <property type="entry name" value="ATP-DEPENDENT ZINC METALLOPROTEASE YME1L1"/>
    <property type="match status" value="1"/>
</dbReference>
<dbReference type="InterPro" id="IPR000642">
    <property type="entry name" value="Peptidase_M41"/>
</dbReference>
<evidence type="ECO:0000313" key="4">
    <source>
        <dbReference type="Proteomes" id="UP000199054"/>
    </source>
</evidence>
<feature type="compositionally biased region" description="Basic and acidic residues" evidence="1">
    <location>
        <begin position="702"/>
        <end position="713"/>
    </location>
</feature>
<gene>
    <name evidence="3" type="ORF">SAMN04489859_10585</name>
</gene>
<dbReference type="InterPro" id="IPR027417">
    <property type="entry name" value="P-loop_NTPase"/>
</dbReference>
<dbReference type="Pfam" id="PF00004">
    <property type="entry name" value="AAA"/>
    <property type="match status" value="1"/>
</dbReference>
<dbReference type="GO" id="GO:0006508">
    <property type="term" value="P:proteolysis"/>
    <property type="evidence" value="ECO:0007669"/>
    <property type="project" value="UniProtKB-KW"/>
</dbReference>